<feature type="transmembrane region" description="Helical" evidence="14">
    <location>
        <begin position="284"/>
        <end position="307"/>
    </location>
</feature>
<dbReference type="GO" id="GO:0030247">
    <property type="term" value="F:polysaccharide binding"/>
    <property type="evidence" value="ECO:0007669"/>
    <property type="project" value="InterPro"/>
</dbReference>
<keyword evidence="18" id="KW-1185">Reference proteome</keyword>
<comment type="cofactor">
    <cofactor evidence="1">
        <name>Mg(2+)</name>
        <dbReference type="ChEBI" id="CHEBI:18420"/>
    </cofactor>
</comment>
<evidence type="ECO:0000256" key="12">
    <source>
        <dbReference type="ARBA" id="ARBA00047820"/>
    </source>
</evidence>
<keyword evidence="11 14" id="KW-0472">Membrane</keyword>
<comment type="similarity">
    <text evidence="3">Belongs to the PPase family.</text>
</comment>
<evidence type="ECO:0000313" key="18">
    <source>
        <dbReference type="Proteomes" id="UP000694240"/>
    </source>
</evidence>
<evidence type="ECO:0000256" key="15">
    <source>
        <dbReference type="SAM" id="SignalP"/>
    </source>
</evidence>
<dbReference type="GO" id="GO:0005829">
    <property type="term" value="C:cytosol"/>
    <property type="evidence" value="ECO:0007669"/>
    <property type="project" value="UniProtKB-ARBA"/>
</dbReference>
<feature type="signal peptide" evidence="15">
    <location>
        <begin position="1"/>
        <end position="28"/>
    </location>
</feature>
<evidence type="ECO:0000256" key="14">
    <source>
        <dbReference type="SAM" id="Phobius"/>
    </source>
</evidence>
<dbReference type="Pfam" id="PF07714">
    <property type="entry name" value="PK_Tyr_Ser-Thr"/>
    <property type="match status" value="1"/>
</dbReference>
<keyword evidence="8" id="KW-0378">Hydrolase</keyword>
<evidence type="ECO:0000256" key="10">
    <source>
        <dbReference type="ARBA" id="ARBA00022989"/>
    </source>
</evidence>
<dbReference type="Pfam" id="PF13947">
    <property type="entry name" value="GUB_WAK_bind"/>
    <property type="match status" value="1"/>
</dbReference>
<evidence type="ECO:0000256" key="2">
    <source>
        <dbReference type="ARBA" id="ARBA00004167"/>
    </source>
</evidence>
<protein>
    <recommendedName>
        <fullName evidence="4">inorganic diphosphatase</fullName>
        <ecNumber evidence="4">3.6.1.1</ecNumber>
    </recommendedName>
</protein>
<dbReference type="CDD" id="cd00412">
    <property type="entry name" value="pyrophosphatase"/>
    <property type="match status" value="1"/>
</dbReference>
<dbReference type="HAMAP" id="MF_00209">
    <property type="entry name" value="Inorganic_PPase"/>
    <property type="match status" value="1"/>
</dbReference>
<comment type="subcellular location">
    <subcellularLocation>
        <location evidence="2">Membrane</location>
        <topology evidence="2">Single-pass membrane protein</topology>
    </subcellularLocation>
</comment>
<dbReference type="PROSITE" id="PS50011">
    <property type="entry name" value="PROTEIN_KINASE_DOM"/>
    <property type="match status" value="1"/>
</dbReference>
<dbReference type="FunFam" id="3.90.80.10:FF:000002">
    <property type="entry name" value="Soluble inorganic pyrophosphatase 4"/>
    <property type="match status" value="1"/>
</dbReference>
<evidence type="ECO:0000256" key="5">
    <source>
        <dbReference type="ARBA" id="ARBA00022692"/>
    </source>
</evidence>
<comment type="caution">
    <text evidence="17">The sequence shown here is derived from an EMBL/GenBank/DDBJ whole genome shotgun (WGS) entry which is preliminary data.</text>
</comment>
<comment type="catalytic activity">
    <reaction evidence="12">
        <text>diphosphate + H2O = 2 phosphate + H(+)</text>
        <dbReference type="Rhea" id="RHEA:24576"/>
        <dbReference type="ChEBI" id="CHEBI:15377"/>
        <dbReference type="ChEBI" id="CHEBI:15378"/>
        <dbReference type="ChEBI" id="CHEBI:33019"/>
        <dbReference type="ChEBI" id="CHEBI:43474"/>
        <dbReference type="EC" id="3.6.1.1"/>
    </reaction>
</comment>
<evidence type="ECO:0000256" key="8">
    <source>
        <dbReference type="ARBA" id="ARBA00022801"/>
    </source>
</evidence>
<dbReference type="InterPro" id="IPR001245">
    <property type="entry name" value="Ser-Thr/Tyr_kinase_cat_dom"/>
</dbReference>
<dbReference type="GO" id="GO:0006796">
    <property type="term" value="P:phosphate-containing compound metabolic process"/>
    <property type="evidence" value="ECO:0007669"/>
    <property type="project" value="InterPro"/>
</dbReference>
<keyword evidence="6" id="KW-0479">Metal-binding</keyword>
<keyword evidence="10 14" id="KW-1133">Transmembrane helix</keyword>
<dbReference type="EMBL" id="JAEFBK010000002">
    <property type="protein sequence ID" value="KAG7639977.1"/>
    <property type="molecule type" value="Genomic_DNA"/>
</dbReference>
<dbReference type="GO" id="GO:0005654">
    <property type="term" value="C:nucleoplasm"/>
    <property type="evidence" value="ECO:0007669"/>
    <property type="project" value="UniProtKB-ARBA"/>
</dbReference>
<feature type="chain" id="PRO_5035908622" description="inorganic diphosphatase" evidence="15">
    <location>
        <begin position="29"/>
        <end position="847"/>
    </location>
</feature>
<dbReference type="PANTHER" id="PTHR10286">
    <property type="entry name" value="INORGANIC PYROPHOSPHATASE"/>
    <property type="match status" value="1"/>
</dbReference>
<evidence type="ECO:0000256" key="1">
    <source>
        <dbReference type="ARBA" id="ARBA00001946"/>
    </source>
</evidence>
<keyword evidence="9" id="KW-0460">Magnesium</keyword>
<dbReference type="FunFam" id="3.30.200.20:FF:000777">
    <property type="entry name" value="probably inactive receptor-like protein kinase At2g46850"/>
    <property type="match status" value="1"/>
</dbReference>
<evidence type="ECO:0000256" key="3">
    <source>
        <dbReference type="ARBA" id="ARBA00006220"/>
    </source>
</evidence>
<dbReference type="InterPro" id="IPR025287">
    <property type="entry name" value="WAK_GUB"/>
</dbReference>
<dbReference type="Proteomes" id="UP000694240">
    <property type="component" value="Chromosome 2"/>
</dbReference>
<dbReference type="InterPro" id="IPR008162">
    <property type="entry name" value="Pyrophosphatase"/>
</dbReference>
<dbReference type="AlphaFoldDB" id="A0A8T2FVC5"/>
<reference evidence="17 18" key="1">
    <citation type="submission" date="2020-12" db="EMBL/GenBank/DDBJ databases">
        <title>Concerted genomic and epigenomic changes stabilize Arabidopsis allopolyploids.</title>
        <authorList>
            <person name="Chen Z."/>
        </authorList>
    </citation>
    <scope>NUCLEOTIDE SEQUENCE [LARGE SCALE GENOMIC DNA]</scope>
    <source>
        <strain evidence="17">Allo738</strain>
        <tissue evidence="17">Leaf</tissue>
    </source>
</reference>
<dbReference type="EC" id="3.6.1.1" evidence="4"/>
<accession>A0A8T2FVC5</accession>
<evidence type="ECO:0000256" key="11">
    <source>
        <dbReference type="ARBA" id="ARBA00023136"/>
    </source>
</evidence>
<evidence type="ECO:0000256" key="4">
    <source>
        <dbReference type="ARBA" id="ARBA00012146"/>
    </source>
</evidence>
<evidence type="ECO:0000256" key="9">
    <source>
        <dbReference type="ARBA" id="ARBA00022842"/>
    </source>
</evidence>
<dbReference type="PROSITE" id="PS00387">
    <property type="entry name" value="PPASE"/>
    <property type="match status" value="1"/>
</dbReference>
<evidence type="ECO:0000313" key="17">
    <source>
        <dbReference type="EMBL" id="KAG7639977.1"/>
    </source>
</evidence>
<organism evidence="17 18">
    <name type="scientific">Arabidopsis thaliana x Arabidopsis arenosa</name>
    <dbReference type="NCBI Taxonomy" id="1240361"/>
    <lineage>
        <taxon>Eukaryota</taxon>
        <taxon>Viridiplantae</taxon>
        <taxon>Streptophyta</taxon>
        <taxon>Embryophyta</taxon>
        <taxon>Tracheophyta</taxon>
        <taxon>Spermatophyta</taxon>
        <taxon>Magnoliopsida</taxon>
        <taxon>eudicotyledons</taxon>
        <taxon>Gunneridae</taxon>
        <taxon>Pentapetalae</taxon>
        <taxon>rosids</taxon>
        <taxon>malvids</taxon>
        <taxon>Brassicales</taxon>
        <taxon>Brassicaceae</taxon>
        <taxon>Camelineae</taxon>
        <taxon>Arabidopsis</taxon>
    </lineage>
</organism>
<feature type="domain" description="Protein kinase" evidence="16">
    <location>
        <begin position="355"/>
        <end position="672"/>
    </location>
</feature>
<sequence length="847" mass="95018">MPPLFLPSSSSALFLLLLLLLTLQTLTSISLSQPQALRSPEKCGNFSVSFPFQLSSSSSAAAFRLSCENSSTLFLHINHQSYRIIEFFTDGLLVDFPSSPSCRQFNDLRSFPFSANQFFSISFENVIGLYDCEDSSLCKFGCETNDLFGCDGREEDETSGGDIGCCYPLSDHSAWRVGDDFSVFSRYGCRGFSSWLVPRGTNRGKRGVKLEWAIPRNSPEAICDREARTVNATAIEGSVRCVCRDGFVGDGFLHGTGCLKSCYKDGKELYGDKCKIKKHNGKKLTVLAGVLAPLFILGSLLALFCLLKRPVTSHKDQQFDISTTTTTTNSVSFRKGYNKTRLFTYRELEEATKGFQDSQKLTQGKTGTIYSGNLTNGTRVIVHKVLCENQIEFMEISSQIDHLSTVLHRNLARIIGFCMDIGYNPLVVYEYPVNGSLGDRLRLGLDWCKRVNIVAEVAGLLALLQYENYPPILHTNISSGNIFLDEDFQAKVTGFGLQRKQRIDTSMYDFAVLLLEIVTGLKQREETVTQALQKIRSGKLEEIVDPSMYFHEQPVAFREQIGLVADIATRCVLFGGDGKFGMVDAARELLQIAGNNGGGGCDKKRDGIEETFSNSKLTFCFCPFETKEDPKMSEEAYEETQESSQSPRPVPKLNERILSTLSRRSVAAHPWHDLEIGPEAPLVFNVVVEITKGSKVKYELDKKTGLIKVDRILYSSVVYPHNYGFIPRTLCEDNDPLDVLVLMQEPVLPGCFLRARAIGLMPMIDQGEKDDKIIAVCADDPEYKHFTDIKQLAPHRLQEIRRFFEDYKKNENKKVAVNDFLPSESAHEAIQYSMDLYAEYILHTLRR</sequence>
<dbReference type="Pfam" id="PF00719">
    <property type="entry name" value="Pyrophosphatase"/>
    <property type="match status" value="1"/>
</dbReference>
<feature type="region of interest" description="Disordered" evidence="13">
    <location>
        <begin position="631"/>
        <end position="651"/>
    </location>
</feature>
<dbReference type="InterPro" id="IPR000719">
    <property type="entry name" value="Prot_kinase_dom"/>
</dbReference>
<evidence type="ECO:0000256" key="7">
    <source>
        <dbReference type="ARBA" id="ARBA00022729"/>
    </source>
</evidence>
<proteinExistence type="inferred from homology"/>
<keyword evidence="5 14" id="KW-0812">Transmembrane</keyword>
<name>A0A8T2FVC5_9BRAS</name>
<evidence type="ECO:0000256" key="6">
    <source>
        <dbReference type="ARBA" id="ARBA00022723"/>
    </source>
</evidence>
<dbReference type="GO" id="GO:0004427">
    <property type="term" value="F:inorganic diphosphate phosphatase activity"/>
    <property type="evidence" value="ECO:0007669"/>
    <property type="project" value="UniProtKB-EC"/>
</dbReference>
<evidence type="ECO:0000259" key="16">
    <source>
        <dbReference type="PROSITE" id="PS50011"/>
    </source>
</evidence>
<dbReference type="GO" id="GO:0000287">
    <property type="term" value="F:magnesium ion binding"/>
    <property type="evidence" value="ECO:0007669"/>
    <property type="project" value="InterPro"/>
</dbReference>
<dbReference type="GO" id="GO:0005524">
    <property type="term" value="F:ATP binding"/>
    <property type="evidence" value="ECO:0007669"/>
    <property type="project" value="InterPro"/>
</dbReference>
<gene>
    <name evidence="17" type="ORF">ISN45_At02g042270</name>
</gene>
<keyword evidence="7 15" id="KW-0732">Signal</keyword>
<dbReference type="GO" id="GO:0004672">
    <property type="term" value="F:protein kinase activity"/>
    <property type="evidence" value="ECO:0007669"/>
    <property type="project" value="InterPro"/>
</dbReference>
<evidence type="ECO:0000256" key="13">
    <source>
        <dbReference type="SAM" id="MobiDB-lite"/>
    </source>
</evidence>
<dbReference type="GO" id="GO:0016020">
    <property type="term" value="C:membrane"/>
    <property type="evidence" value="ECO:0007669"/>
    <property type="project" value="UniProtKB-SubCell"/>
</dbReference>